<keyword evidence="1" id="KW-0472">Membrane</keyword>
<evidence type="ECO:0000313" key="2">
    <source>
        <dbReference type="EMBL" id="MDN7013748.1"/>
    </source>
</evidence>
<accession>A0ABT8M574</accession>
<dbReference type="EMBL" id="VCYI01000019">
    <property type="protein sequence ID" value="MDN7013748.1"/>
    <property type="molecule type" value="Genomic_DNA"/>
</dbReference>
<feature type="transmembrane region" description="Helical" evidence="1">
    <location>
        <begin position="116"/>
        <end position="146"/>
    </location>
</feature>
<gene>
    <name evidence="2" type="ORF">FGW20_12045</name>
</gene>
<feature type="transmembrane region" description="Helical" evidence="1">
    <location>
        <begin position="322"/>
        <end position="341"/>
    </location>
</feature>
<feature type="transmembrane region" description="Helical" evidence="1">
    <location>
        <begin position="259"/>
        <end position="278"/>
    </location>
</feature>
<feature type="transmembrane region" description="Helical" evidence="1">
    <location>
        <begin position="82"/>
        <end position="104"/>
    </location>
</feature>
<feature type="transmembrane region" description="Helical" evidence="1">
    <location>
        <begin position="158"/>
        <end position="179"/>
    </location>
</feature>
<keyword evidence="1" id="KW-0812">Transmembrane</keyword>
<evidence type="ECO:0000256" key="1">
    <source>
        <dbReference type="SAM" id="Phobius"/>
    </source>
</evidence>
<feature type="transmembrane region" description="Helical" evidence="1">
    <location>
        <begin position="290"/>
        <end position="310"/>
    </location>
</feature>
<keyword evidence="1" id="KW-1133">Transmembrane helix</keyword>
<proteinExistence type="predicted"/>
<feature type="transmembrane region" description="Helical" evidence="1">
    <location>
        <begin position="49"/>
        <end position="70"/>
    </location>
</feature>
<feature type="transmembrane region" description="Helical" evidence="1">
    <location>
        <begin position="21"/>
        <end position="43"/>
    </location>
</feature>
<dbReference type="RefSeq" id="WP_301678346.1">
    <property type="nucleotide sequence ID" value="NZ_VCYI01000019.1"/>
</dbReference>
<dbReference type="Proteomes" id="UP001168423">
    <property type="component" value="Unassembled WGS sequence"/>
</dbReference>
<feature type="transmembrane region" description="Helical" evidence="1">
    <location>
        <begin position="233"/>
        <end position="253"/>
    </location>
</feature>
<feature type="transmembrane region" description="Helical" evidence="1">
    <location>
        <begin position="191"/>
        <end position="212"/>
    </location>
</feature>
<evidence type="ECO:0008006" key="4">
    <source>
        <dbReference type="Google" id="ProtNLM"/>
    </source>
</evidence>
<comment type="caution">
    <text evidence="2">The sequence shown here is derived from an EMBL/GenBank/DDBJ whole genome shotgun (WGS) entry which is preliminary data.</text>
</comment>
<reference evidence="2" key="1">
    <citation type="submission" date="2019-05" db="EMBL/GenBank/DDBJ databases">
        <title>Isolation and characterization of methanogens from the cold seep sediment at Four-Way Closure Ridge.</title>
        <authorList>
            <person name="You Y.-T."/>
            <person name="Chen S.-C."/>
            <person name="Zhang W.-L."/>
            <person name="Lai M.-C."/>
        </authorList>
    </citation>
    <scope>NUCLEOTIDE SEQUENCE</scope>
    <source>
        <strain evidence="2">FWC-SCC3</strain>
    </source>
</reference>
<organism evidence="2 3">
    <name type="scientific">Methanoculleus methanifontis</name>
    <dbReference type="NCBI Taxonomy" id="2584086"/>
    <lineage>
        <taxon>Archaea</taxon>
        <taxon>Methanobacteriati</taxon>
        <taxon>Methanobacteriota</taxon>
        <taxon>Stenosarchaea group</taxon>
        <taxon>Methanomicrobia</taxon>
        <taxon>Methanomicrobiales</taxon>
        <taxon>Methanomicrobiaceae</taxon>
        <taxon>Methanoculleus</taxon>
    </lineage>
</organism>
<sequence>MRSPGGMHDTRKSEAPEFLQRIAPALGLFFLAPVTAEYLIGYLPVTGDLVQMLVDLWLFAPLYGGAALIIREAARRTGRGWPAIILLSAAFGIFQAGLVDHSLFNPAYHGVADPTYIAVLGISGTTALAFILGHVIWSIGAPIAIIETFVPRRRTEPWLGRAGLAVTGILYVLASAIIFRGAAEESGFLPSMPQMIGTALVVAALIGLAFSIRSRSGPAVDLPVPGPWVVGTAAFAALSVPTLIEVALVLLGVSSAVMSGWPGVALNLVLVGALALLVRRWSHREGWSVAHTLALAGGALLTRAWIAFLVVPFGDVALHDKLIGNTVLFVGVVVLLVAAALKIRAEGELHE</sequence>
<name>A0ABT8M574_9EURY</name>
<keyword evidence="3" id="KW-1185">Reference proteome</keyword>
<protein>
    <recommendedName>
        <fullName evidence="4">DUF998 domain-containing protein</fullName>
    </recommendedName>
</protein>
<evidence type="ECO:0000313" key="3">
    <source>
        <dbReference type="Proteomes" id="UP001168423"/>
    </source>
</evidence>